<dbReference type="Pfam" id="PF00795">
    <property type="entry name" value="CN_hydrolase"/>
    <property type="match status" value="1"/>
</dbReference>
<dbReference type="PANTHER" id="PTHR43674:SF2">
    <property type="entry name" value="BETA-UREIDOPROPIONASE"/>
    <property type="match status" value="1"/>
</dbReference>
<dbReference type="InterPro" id="IPR001110">
    <property type="entry name" value="UPF0012_CS"/>
</dbReference>
<dbReference type="InterPro" id="IPR036526">
    <property type="entry name" value="C-N_Hydrolase_sf"/>
</dbReference>
<name>A0A7W6JZ07_9HYPH</name>
<dbReference type="PROSITE" id="PS01227">
    <property type="entry name" value="UPF0012"/>
    <property type="match status" value="1"/>
</dbReference>
<dbReference type="EMBL" id="JACIDU010000002">
    <property type="protein sequence ID" value="MBB4102160.1"/>
    <property type="molecule type" value="Genomic_DNA"/>
</dbReference>
<feature type="domain" description="CN hydrolase" evidence="3">
    <location>
        <begin position="1"/>
        <end position="238"/>
    </location>
</feature>
<keyword evidence="5" id="KW-1185">Reference proteome</keyword>
<dbReference type="GO" id="GO:0050126">
    <property type="term" value="F:N-carbamoylputrescine amidase activity"/>
    <property type="evidence" value="ECO:0007669"/>
    <property type="project" value="TreeGrafter"/>
</dbReference>
<evidence type="ECO:0000313" key="5">
    <source>
        <dbReference type="Proteomes" id="UP000584824"/>
    </source>
</evidence>
<accession>A0A7W6JZ07</accession>
<comment type="similarity">
    <text evidence="1">Belongs to the carbon-nitrogen hydrolase superfamily. NIT1/NIT2 family.</text>
</comment>
<dbReference type="GO" id="GO:0033388">
    <property type="term" value="P:putrescine biosynthetic process from arginine"/>
    <property type="evidence" value="ECO:0007669"/>
    <property type="project" value="TreeGrafter"/>
</dbReference>
<dbReference type="AlphaFoldDB" id="A0A7W6JZ07"/>
<evidence type="ECO:0000256" key="1">
    <source>
        <dbReference type="ARBA" id="ARBA00010613"/>
    </source>
</evidence>
<comment type="caution">
    <text evidence="4">The sequence shown here is derived from an EMBL/GenBank/DDBJ whole genome shotgun (WGS) entry which is preliminary data.</text>
</comment>
<dbReference type="InterPro" id="IPR044083">
    <property type="entry name" value="RamA-like"/>
</dbReference>
<dbReference type="Proteomes" id="UP000584824">
    <property type="component" value="Unassembled WGS sequence"/>
</dbReference>
<evidence type="ECO:0000313" key="4">
    <source>
        <dbReference type="EMBL" id="MBB4102160.1"/>
    </source>
</evidence>
<dbReference type="InterPro" id="IPR050345">
    <property type="entry name" value="Aliph_Amidase/BUP"/>
</dbReference>
<dbReference type="Gene3D" id="3.60.110.10">
    <property type="entry name" value="Carbon-nitrogen hydrolase"/>
    <property type="match status" value="1"/>
</dbReference>
<evidence type="ECO:0000259" key="3">
    <source>
        <dbReference type="PROSITE" id="PS50263"/>
    </source>
</evidence>
<reference evidence="4 5" key="1">
    <citation type="submission" date="2020-08" db="EMBL/GenBank/DDBJ databases">
        <title>Genomic Encyclopedia of Type Strains, Phase IV (KMG-IV): sequencing the most valuable type-strain genomes for metagenomic binning, comparative biology and taxonomic classification.</title>
        <authorList>
            <person name="Goeker M."/>
        </authorList>
    </citation>
    <scope>NUCLEOTIDE SEQUENCE [LARGE SCALE GENOMIC DNA]</scope>
    <source>
        <strain evidence="4 5">DSM 26385</strain>
    </source>
</reference>
<dbReference type="CDD" id="cd07576">
    <property type="entry name" value="R-amidase_like"/>
    <property type="match status" value="1"/>
</dbReference>
<dbReference type="InterPro" id="IPR003010">
    <property type="entry name" value="C-N_Hydrolase"/>
</dbReference>
<proteinExistence type="inferred from homology"/>
<dbReference type="SUPFAM" id="SSF56317">
    <property type="entry name" value="Carbon-nitrogen hydrolase"/>
    <property type="match status" value="1"/>
</dbReference>
<keyword evidence="2 4" id="KW-0378">Hydrolase</keyword>
<dbReference type="PROSITE" id="PS50263">
    <property type="entry name" value="CN_HYDROLASE"/>
    <property type="match status" value="1"/>
</dbReference>
<protein>
    <submittedName>
        <fullName evidence="4">Putative amidohydrolase</fullName>
    </submittedName>
</protein>
<dbReference type="RefSeq" id="WP_183789410.1">
    <property type="nucleotide sequence ID" value="NZ_JACIDU010000002.1"/>
</dbReference>
<evidence type="ECO:0000256" key="2">
    <source>
        <dbReference type="ARBA" id="ARBA00022801"/>
    </source>
</evidence>
<dbReference type="PANTHER" id="PTHR43674">
    <property type="entry name" value="NITRILASE C965.09-RELATED"/>
    <property type="match status" value="1"/>
</dbReference>
<sequence>MRVALYQMQATPGAVADNLARIEQAVFAASIMGAALLVTPEMSVTGYALGAETASFAEPADGPILARLEAMAAARNIAVVAGFPERLGDAIYNSAALVRPDGTIEVYRKCHLYGALEREAFRASDTPPAVFQIGGLKAAMVICYDVEFPEFVRSAALAGAELLIVPTALAASEANRMIPDRIVPARALENQMFVIYADLCGSDGVLDYEGHSVICSPDGAHLARAGRGEALITVDLDRNLYASSMAELPYLAERRPELYGAVVGKRV</sequence>
<gene>
    <name evidence="4" type="ORF">GGQ66_000688</name>
</gene>
<organism evidence="4 5">
    <name type="scientific">Allorhizobium borbori</name>
    <dbReference type="NCBI Taxonomy" id="485907"/>
    <lineage>
        <taxon>Bacteria</taxon>
        <taxon>Pseudomonadati</taxon>
        <taxon>Pseudomonadota</taxon>
        <taxon>Alphaproteobacteria</taxon>
        <taxon>Hyphomicrobiales</taxon>
        <taxon>Rhizobiaceae</taxon>
        <taxon>Rhizobium/Agrobacterium group</taxon>
        <taxon>Allorhizobium</taxon>
    </lineage>
</organism>